<dbReference type="EMBL" id="CP021404">
    <property type="protein sequence ID" value="ATI40710.1"/>
    <property type="molecule type" value="Genomic_DNA"/>
</dbReference>
<feature type="chain" id="PRO_5012719376" description="ASPIC/UnbV domain-containing protein" evidence="1">
    <location>
        <begin position="20"/>
        <end position="519"/>
    </location>
</feature>
<evidence type="ECO:0000259" key="2">
    <source>
        <dbReference type="Pfam" id="PF07593"/>
    </source>
</evidence>
<dbReference type="Proteomes" id="UP000219050">
    <property type="component" value="Chromosome"/>
</dbReference>
<keyword evidence="4" id="KW-1185">Reference proteome</keyword>
<evidence type="ECO:0000256" key="1">
    <source>
        <dbReference type="SAM" id="SignalP"/>
    </source>
</evidence>
<name>A0A291LVI2_9RHOB</name>
<reference evidence="3 4" key="1">
    <citation type="submission" date="2017-05" db="EMBL/GenBank/DDBJ databases">
        <title>Comparative genomic and metabolic analysis of manganese-oxidizing mechanisms in Celeribater manganoxidans DY25T: its adaption to the environment of polymetallic nodule.</title>
        <authorList>
            <person name="Wang X."/>
        </authorList>
    </citation>
    <scope>NUCLEOTIDE SEQUENCE [LARGE SCALE GENOMIC DNA]</scope>
    <source>
        <strain evidence="3 4">DY25</strain>
    </source>
</reference>
<dbReference type="Gene3D" id="2.130.10.130">
    <property type="entry name" value="Integrin alpha, N-terminal"/>
    <property type="match status" value="1"/>
</dbReference>
<organism evidence="3 4">
    <name type="scientific">Pacificitalea manganoxidans</name>
    <dbReference type="NCBI Taxonomy" id="1411902"/>
    <lineage>
        <taxon>Bacteria</taxon>
        <taxon>Pseudomonadati</taxon>
        <taxon>Pseudomonadota</taxon>
        <taxon>Alphaproteobacteria</taxon>
        <taxon>Rhodobacterales</taxon>
        <taxon>Paracoccaceae</taxon>
        <taxon>Pacificitalea</taxon>
    </lineage>
</organism>
<dbReference type="InterPro" id="IPR011519">
    <property type="entry name" value="UnbV_ASPIC"/>
</dbReference>
<proteinExistence type="predicted"/>
<evidence type="ECO:0000313" key="3">
    <source>
        <dbReference type="EMBL" id="ATI40710.1"/>
    </source>
</evidence>
<dbReference type="OrthoDB" id="1488578at2"/>
<dbReference type="InterPro" id="IPR028994">
    <property type="entry name" value="Integrin_alpha_N"/>
</dbReference>
<protein>
    <recommendedName>
        <fullName evidence="2">ASPIC/UnbV domain-containing protein</fullName>
    </recommendedName>
</protein>
<dbReference type="KEGG" id="cmag:CBW24_00900"/>
<sequence>MRPERLSLLLIACAGAAAAQPDVPVFADRSAGITHAYTGGWEHFVGGGVAAFDCDGDAMPELYAAGGSSSATLLRNRTAARGAALRFEPDTPQSLALTGVTGAWPLDIDSDGHTDLAVLRVGANVLLRGDGACGFAPFDDLHLADEARWSTAFSATWEQGAALPTLAIGNYVDRDDPKGPFGACDSNRLYRPTPTGYAAPQVLEPGYCALSILFTDWGRHGRADLRISNDRHYYVRGGEEQLWAMEDAPRLFTRADGWESYVIWGMGIASRDLDGDGLAEVYLTSMGDQKLQSLVGASAPAYRDATYDRGTTAHRPYFGDDGRPSTGWHVAFGDVQNDGHDDIFVAKGNVDQMPSNAMEDPNNLLLQQPDGSFAEQGLTAGIGTVARARGAALADLNLDGRLDLAVVNRRAPMEIWENTGPAPGHWLQLRLTQPAPNPDAIGAFIEVEADGIRYTRELTVGGGHGGGSLLPEHFGLGDTQQVRLRVIWPDGGTSDWAETDTDRLLQVTRDGTALALVPY</sequence>
<feature type="signal peptide" evidence="1">
    <location>
        <begin position="1"/>
        <end position="19"/>
    </location>
</feature>
<accession>A0A291LVI2</accession>
<dbReference type="PANTHER" id="PTHR16026:SF0">
    <property type="entry name" value="CARTILAGE ACIDIC PROTEIN 1"/>
    <property type="match status" value="1"/>
</dbReference>
<dbReference type="Pfam" id="PF07593">
    <property type="entry name" value="UnbV_ASPIC"/>
    <property type="match status" value="1"/>
</dbReference>
<keyword evidence="1" id="KW-0732">Signal</keyword>
<dbReference type="SUPFAM" id="SSF69318">
    <property type="entry name" value="Integrin alpha N-terminal domain"/>
    <property type="match status" value="1"/>
</dbReference>
<gene>
    <name evidence="3" type="ORF">CBW24_00900</name>
</gene>
<dbReference type="InterPro" id="IPR027039">
    <property type="entry name" value="Crtac1"/>
</dbReference>
<feature type="domain" description="ASPIC/UnbV" evidence="2">
    <location>
        <begin position="440"/>
        <end position="505"/>
    </location>
</feature>
<dbReference type="PANTHER" id="PTHR16026">
    <property type="entry name" value="CARTILAGE ACIDIC PROTEIN 1"/>
    <property type="match status" value="1"/>
</dbReference>
<evidence type="ECO:0000313" key="4">
    <source>
        <dbReference type="Proteomes" id="UP000219050"/>
    </source>
</evidence>
<dbReference type="RefSeq" id="WP_097372368.1">
    <property type="nucleotide sequence ID" value="NZ_CP021404.1"/>
</dbReference>
<dbReference type="AlphaFoldDB" id="A0A291LVI2"/>